<keyword evidence="10" id="KW-0446">Lipid-binding</keyword>
<dbReference type="GO" id="GO:0004509">
    <property type="term" value="F:steroid 21-monooxygenase activity"/>
    <property type="evidence" value="ECO:0007669"/>
    <property type="project" value="UniProtKB-EC"/>
</dbReference>
<evidence type="ECO:0000256" key="7">
    <source>
        <dbReference type="ARBA" id="ARBA00023002"/>
    </source>
</evidence>
<evidence type="ECO:0000256" key="20">
    <source>
        <dbReference type="PIRSR" id="PIRSR602401-1"/>
    </source>
</evidence>
<dbReference type="InParanoid" id="A0A7R5KP04"/>
<comment type="cofactor">
    <cofactor evidence="20">
        <name>heme</name>
        <dbReference type="ChEBI" id="CHEBI:30413"/>
    </cofactor>
</comment>
<dbReference type="PROSITE" id="PS00086">
    <property type="entry name" value="CYTOCHROME_P450"/>
    <property type="match status" value="1"/>
</dbReference>
<accession>A0A7R5KP04</accession>
<protein>
    <recommendedName>
        <fullName evidence="14">Steroid 21-hydroxylase</fullName>
        <ecNumber evidence="13">1.14.14.16</ecNumber>
    </recommendedName>
    <alternativeName>
        <fullName evidence="18">21-OHase</fullName>
    </alternativeName>
    <alternativeName>
        <fullName evidence="15">Cytochrome P-450c21</fullName>
    </alternativeName>
    <alternativeName>
        <fullName evidence="19">Cytochrome P450 21</fullName>
    </alternativeName>
    <alternativeName>
        <fullName evidence="17">Cytochrome P450 XXI</fullName>
    </alternativeName>
    <alternativeName>
        <fullName evidence="16">Cytochrome P450-C21</fullName>
    </alternativeName>
</protein>
<dbReference type="PRINTS" id="PR00385">
    <property type="entry name" value="P450"/>
</dbReference>
<keyword evidence="7 21" id="KW-0560">Oxidoreductase</keyword>
<dbReference type="PRINTS" id="PR00463">
    <property type="entry name" value="EP450I"/>
</dbReference>
<dbReference type="GO" id="GO:0004508">
    <property type="term" value="F:steroid 17-alpha-monooxygenase activity"/>
    <property type="evidence" value="ECO:0007669"/>
    <property type="project" value="TreeGrafter"/>
</dbReference>
<evidence type="ECO:0000256" key="17">
    <source>
        <dbReference type="ARBA" id="ARBA00044282"/>
    </source>
</evidence>
<sequence length="470" mass="50483">MAAAALLLLLLLLLPPLAALLRRGAGRWGALHLLHPQGALHLSRLARRRGPLLRMRLGGRDVLVLSSAGIIREALVRHCGDWLGRPPSYLGSLVSHGGQDLALGGPCPGWRQQRGAARGALARAGTQLGPLLWLQGQELCEELRSHGGAPLDPFEVFTFHTCSTIARLLFGDLVPPPGELRAFSCCLGELLQVWGRSTVRALDLLPPLRALPNPGLRELLRLVQHRDAFVEAQIRRHQECPSPPSDTVLGALLGRDPRVQGAPLSPLRLHMALVDLFIGGTETTAAALGWAVAFLLHRPELQARLRAELRGLQGPPGPGDTGRLPLLQATVSETLRLRPPAPLGLPHCALRHTSLGGLPIVAGTILVPNLLAAQQDPVIWQQPEAFLPERFLSPGAPWRSLLPFGCGARSCPGEALARAELFVFLGLILREFRLEPGPEGLPGLGVSPGTVLRCPPFRLRMVPCQPPGSP</sequence>
<keyword evidence="6 20" id="KW-0479">Metal-binding</keyword>
<dbReference type="Pfam" id="PF00067">
    <property type="entry name" value="p450"/>
    <property type="match status" value="1"/>
</dbReference>
<evidence type="ECO:0000256" key="12">
    <source>
        <dbReference type="ARBA" id="ARBA00023250"/>
    </source>
</evidence>
<evidence type="ECO:0000256" key="15">
    <source>
        <dbReference type="ARBA" id="ARBA00044217"/>
    </source>
</evidence>
<evidence type="ECO:0000313" key="24">
    <source>
        <dbReference type="RefSeq" id="XP_039242310.1"/>
    </source>
</evidence>
<proteinExistence type="inferred from homology"/>
<dbReference type="GO" id="GO:0005789">
    <property type="term" value="C:endoplasmic reticulum membrane"/>
    <property type="evidence" value="ECO:0007669"/>
    <property type="project" value="UniProtKB-SubCell"/>
</dbReference>
<keyword evidence="23" id="KW-1185">Reference proteome</keyword>
<dbReference type="SUPFAM" id="SSF48264">
    <property type="entry name" value="Cytochrome P450"/>
    <property type="match status" value="1"/>
</dbReference>
<keyword evidence="9 21" id="KW-0503">Monooxygenase</keyword>
<dbReference type="GeneID" id="113995300"/>
<dbReference type="RefSeq" id="XP_039242310.1">
    <property type="nucleotide sequence ID" value="XM_039386376.1"/>
</dbReference>
<dbReference type="GO" id="GO:0042448">
    <property type="term" value="P:progesterone metabolic process"/>
    <property type="evidence" value="ECO:0007669"/>
    <property type="project" value="TreeGrafter"/>
</dbReference>
<evidence type="ECO:0000256" key="14">
    <source>
        <dbReference type="ARBA" id="ARBA00044116"/>
    </source>
</evidence>
<dbReference type="PANTHER" id="PTHR24289:SF17">
    <property type="entry name" value="STEROID 21-HYDROXYLASE ISOFORM X1"/>
    <property type="match status" value="1"/>
</dbReference>
<organism evidence="23 24">
    <name type="scientific">Pipra filicauda</name>
    <name type="common">Wire-tailed manakin</name>
    <dbReference type="NCBI Taxonomy" id="649802"/>
    <lineage>
        <taxon>Eukaryota</taxon>
        <taxon>Metazoa</taxon>
        <taxon>Chordata</taxon>
        <taxon>Craniata</taxon>
        <taxon>Vertebrata</taxon>
        <taxon>Euteleostomi</taxon>
        <taxon>Archelosauria</taxon>
        <taxon>Archosauria</taxon>
        <taxon>Dinosauria</taxon>
        <taxon>Saurischia</taxon>
        <taxon>Theropoda</taxon>
        <taxon>Coelurosauria</taxon>
        <taxon>Aves</taxon>
        <taxon>Neognathae</taxon>
        <taxon>Neoaves</taxon>
        <taxon>Telluraves</taxon>
        <taxon>Australaves</taxon>
        <taxon>Passeriformes</taxon>
        <taxon>Pipridae</taxon>
        <taxon>Pipra</taxon>
    </lineage>
</organism>
<evidence type="ECO:0000256" key="5">
    <source>
        <dbReference type="ARBA" id="ARBA00022665"/>
    </source>
</evidence>
<reference evidence="24" key="1">
    <citation type="submission" date="2025-08" db="UniProtKB">
        <authorList>
            <consortium name="RefSeq"/>
        </authorList>
    </citation>
    <scope>IDENTIFICATION</scope>
    <source>
        <tissue evidence="24">Muscle</tissue>
    </source>
</reference>
<feature type="chain" id="PRO_5031569057" description="Steroid 21-hydroxylase" evidence="22">
    <location>
        <begin position="20"/>
        <end position="470"/>
    </location>
</feature>
<evidence type="ECO:0000256" key="11">
    <source>
        <dbReference type="ARBA" id="ARBA00023136"/>
    </source>
</evidence>
<dbReference type="InterPro" id="IPR001128">
    <property type="entry name" value="Cyt_P450"/>
</dbReference>
<dbReference type="GO" id="GO:0006694">
    <property type="term" value="P:steroid biosynthetic process"/>
    <property type="evidence" value="ECO:0007669"/>
    <property type="project" value="UniProtKB-KW"/>
</dbReference>
<dbReference type="InterPro" id="IPR017972">
    <property type="entry name" value="Cyt_P450_CS"/>
</dbReference>
<dbReference type="EC" id="1.14.14.16" evidence="13"/>
<comment type="cofactor">
    <cofactor evidence="1">
        <name>heme b</name>
        <dbReference type="ChEBI" id="CHEBI:60344"/>
    </cofactor>
</comment>
<evidence type="ECO:0000256" key="21">
    <source>
        <dbReference type="RuleBase" id="RU000461"/>
    </source>
</evidence>
<keyword evidence="22" id="KW-0732">Signal</keyword>
<dbReference type="GO" id="GO:0042446">
    <property type="term" value="P:hormone biosynthetic process"/>
    <property type="evidence" value="ECO:0007669"/>
    <property type="project" value="TreeGrafter"/>
</dbReference>
<keyword evidence="12" id="KW-0755">Steroidogenesis</keyword>
<evidence type="ECO:0000256" key="3">
    <source>
        <dbReference type="ARBA" id="ARBA00010617"/>
    </source>
</evidence>
<name>A0A7R5KP04_9PASS</name>
<evidence type="ECO:0000256" key="9">
    <source>
        <dbReference type="ARBA" id="ARBA00023033"/>
    </source>
</evidence>
<keyword evidence="5" id="KW-0754">Steroid-binding</keyword>
<dbReference type="InterPro" id="IPR036396">
    <property type="entry name" value="Cyt_P450_sf"/>
</dbReference>
<dbReference type="Proteomes" id="UP000504627">
    <property type="component" value="Unplaced"/>
</dbReference>
<comment type="subcellular location">
    <subcellularLocation>
        <location evidence="2">Endoplasmic reticulum membrane</location>
        <topology evidence="2">Peripheral membrane protein</topology>
    </subcellularLocation>
</comment>
<evidence type="ECO:0000256" key="4">
    <source>
        <dbReference type="ARBA" id="ARBA00022617"/>
    </source>
</evidence>
<gene>
    <name evidence="24" type="primary">LOC113995300</name>
</gene>
<keyword evidence="4 20" id="KW-0349">Heme</keyword>
<evidence type="ECO:0000256" key="18">
    <source>
        <dbReference type="ARBA" id="ARBA00044304"/>
    </source>
</evidence>
<feature type="signal peptide" evidence="22">
    <location>
        <begin position="1"/>
        <end position="19"/>
    </location>
</feature>
<keyword evidence="11" id="KW-0472">Membrane</keyword>
<evidence type="ECO:0000256" key="13">
    <source>
        <dbReference type="ARBA" id="ARBA00044040"/>
    </source>
</evidence>
<evidence type="ECO:0000256" key="1">
    <source>
        <dbReference type="ARBA" id="ARBA00001970"/>
    </source>
</evidence>
<evidence type="ECO:0000256" key="16">
    <source>
        <dbReference type="ARBA" id="ARBA00044265"/>
    </source>
</evidence>
<dbReference type="AlphaFoldDB" id="A0A7R5KP04"/>
<feature type="binding site" description="axial binding residue" evidence="20">
    <location>
        <position position="411"/>
    </location>
    <ligand>
        <name>heme</name>
        <dbReference type="ChEBI" id="CHEBI:30413"/>
    </ligand>
    <ligandPart>
        <name>Fe</name>
        <dbReference type="ChEBI" id="CHEBI:18248"/>
    </ligandPart>
</feature>
<dbReference type="GO" id="GO:0005506">
    <property type="term" value="F:iron ion binding"/>
    <property type="evidence" value="ECO:0007669"/>
    <property type="project" value="InterPro"/>
</dbReference>
<comment type="similarity">
    <text evidence="3 21">Belongs to the cytochrome P450 family.</text>
</comment>
<evidence type="ECO:0000256" key="10">
    <source>
        <dbReference type="ARBA" id="ARBA00023121"/>
    </source>
</evidence>
<dbReference type="PANTHER" id="PTHR24289">
    <property type="entry name" value="STEROID 17-ALPHA-HYDROXYLASE/17,20 LYASE"/>
    <property type="match status" value="1"/>
</dbReference>
<evidence type="ECO:0000256" key="6">
    <source>
        <dbReference type="ARBA" id="ARBA00022723"/>
    </source>
</evidence>
<dbReference type="GO" id="GO:0005496">
    <property type="term" value="F:steroid binding"/>
    <property type="evidence" value="ECO:0007669"/>
    <property type="project" value="UniProtKB-KW"/>
</dbReference>
<evidence type="ECO:0000313" key="23">
    <source>
        <dbReference type="Proteomes" id="UP000504627"/>
    </source>
</evidence>
<dbReference type="InterPro" id="IPR002401">
    <property type="entry name" value="Cyt_P450_E_grp-I"/>
</dbReference>
<evidence type="ECO:0000256" key="2">
    <source>
        <dbReference type="ARBA" id="ARBA00004406"/>
    </source>
</evidence>
<evidence type="ECO:0000256" key="22">
    <source>
        <dbReference type="SAM" id="SignalP"/>
    </source>
</evidence>
<evidence type="ECO:0000256" key="8">
    <source>
        <dbReference type="ARBA" id="ARBA00023004"/>
    </source>
</evidence>
<dbReference type="GO" id="GO:0020037">
    <property type="term" value="F:heme binding"/>
    <property type="evidence" value="ECO:0007669"/>
    <property type="project" value="InterPro"/>
</dbReference>
<dbReference type="FunCoup" id="A0A7R5KP04">
    <property type="interactions" value="5"/>
</dbReference>
<keyword evidence="8 20" id="KW-0408">Iron</keyword>
<evidence type="ECO:0000256" key="19">
    <source>
        <dbReference type="ARBA" id="ARBA00044342"/>
    </source>
</evidence>
<dbReference type="Gene3D" id="1.10.630.10">
    <property type="entry name" value="Cytochrome P450"/>
    <property type="match status" value="1"/>
</dbReference>